<protein>
    <submittedName>
        <fullName evidence="5">Transcriptional regulator</fullName>
    </submittedName>
</protein>
<dbReference type="InterPro" id="IPR023187">
    <property type="entry name" value="Tscrpt_reg_MarR-type_CS"/>
</dbReference>
<comment type="caution">
    <text evidence="5">The sequence shown here is derived from an EMBL/GenBank/DDBJ whole genome shotgun (WGS) entry which is preliminary data.</text>
</comment>
<name>A0ABR4X8C3_9ACTN</name>
<feature type="domain" description="HTH marR-type" evidence="4">
    <location>
        <begin position="4"/>
        <end position="134"/>
    </location>
</feature>
<dbReference type="InterPro" id="IPR036390">
    <property type="entry name" value="WH_DNA-bd_sf"/>
</dbReference>
<evidence type="ECO:0000256" key="2">
    <source>
        <dbReference type="ARBA" id="ARBA00023125"/>
    </source>
</evidence>
<keyword evidence="1" id="KW-0805">Transcription regulation</keyword>
<dbReference type="PANTHER" id="PTHR33164:SF95">
    <property type="entry name" value="TRANSCRIPTIONAL REGULATOR"/>
    <property type="match status" value="1"/>
</dbReference>
<sequence>MELDKPVFHLMRRVMQEHAAYWQAHLPQLTKVQYAVLSATERTPGIEQNQLGHHAAIDKATLASLLTRMEQRGLISRTVDPADRRRRIVELTDQGRTELCASAPVAEAVDTELLDRLSHSERRELHRILGKLSAD</sequence>
<gene>
    <name evidence="5" type="ORF">IL38_01790</name>
</gene>
<reference evidence="5 6" key="1">
    <citation type="journal article" date="2014" name="PLoS ONE">
        <title>Identification and Characterization of a New Erythromycin Biosynthetic Gene Cluster in Actinopolyspora erythraea YIM90600, a Novel Erythronolide-Producing Halophilic Actinomycete Isolated from Salt Field.</title>
        <authorList>
            <person name="Chen D."/>
            <person name="Feng J."/>
            <person name="Huang L."/>
            <person name="Zhang Q."/>
            <person name="Wu J."/>
            <person name="Zhu X."/>
            <person name="Duan Y."/>
            <person name="Xu Z."/>
        </authorList>
    </citation>
    <scope>NUCLEOTIDE SEQUENCE [LARGE SCALE GENOMIC DNA]</scope>
    <source>
        <strain evidence="5 6">YIM90600</strain>
    </source>
</reference>
<proteinExistence type="predicted"/>
<evidence type="ECO:0000256" key="3">
    <source>
        <dbReference type="ARBA" id="ARBA00023163"/>
    </source>
</evidence>
<dbReference type="SUPFAM" id="SSF46785">
    <property type="entry name" value="Winged helix' DNA-binding domain"/>
    <property type="match status" value="1"/>
</dbReference>
<dbReference type="PANTHER" id="PTHR33164">
    <property type="entry name" value="TRANSCRIPTIONAL REGULATOR, MARR FAMILY"/>
    <property type="match status" value="1"/>
</dbReference>
<dbReference type="PRINTS" id="PR00598">
    <property type="entry name" value="HTHMARR"/>
</dbReference>
<dbReference type="EMBL" id="JPMV01000007">
    <property type="protein sequence ID" value="KGI82971.1"/>
    <property type="molecule type" value="Genomic_DNA"/>
</dbReference>
<organism evidence="5 6">
    <name type="scientific">Actinopolyspora erythraea</name>
    <dbReference type="NCBI Taxonomy" id="414996"/>
    <lineage>
        <taxon>Bacteria</taxon>
        <taxon>Bacillati</taxon>
        <taxon>Actinomycetota</taxon>
        <taxon>Actinomycetes</taxon>
        <taxon>Actinopolysporales</taxon>
        <taxon>Actinopolysporaceae</taxon>
        <taxon>Actinopolyspora</taxon>
    </lineage>
</organism>
<evidence type="ECO:0000313" key="5">
    <source>
        <dbReference type="EMBL" id="KGI82971.1"/>
    </source>
</evidence>
<dbReference type="InterPro" id="IPR000835">
    <property type="entry name" value="HTH_MarR-typ"/>
</dbReference>
<accession>A0ABR4X8C3</accession>
<dbReference type="SMART" id="SM00347">
    <property type="entry name" value="HTH_MARR"/>
    <property type="match status" value="1"/>
</dbReference>
<dbReference type="Proteomes" id="UP000029737">
    <property type="component" value="Unassembled WGS sequence"/>
</dbReference>
<dbReference type="Pfam" id="PF01047">
    <property type="entry name" value="MarR"/>
    <property type="match status" value="1"/>
</dbReference>
<keyword evidence="6" id="KW-1185">Reference proteome</keyword>
<dbReference type="InterPro" id="IPR036388">
    <property type="entry name" value="WH-like_DNA-bd_sf"/>
</dbReference>
<dbReference type="PROSITE" id="PS50995">
    <property type="entry name" value="HTH_MARR_2"/>
    <property type="match status" value="1"/>
</dbReference>
<evidence type="ECO:0000256" key="1">
    <source>
        <dbReference type="ARBA" id="ARBA00023015"/>
    </source>
</evidence>
<dbReference type="Gene3D" id="1.10.10.10">
    <property type="entry name" value="Winged helix-like DNA-binding domain superfamily/Winged helix DNA-binding domain"/>
    <property type="match status" value="1"/>
</dbReference>
<evidence type="ECO:0000313" key="6">
    <source>
        <dbReference type="Proteomes" id="UP000029737"/>
    </source>
</evidence>
<keyword evidence="2" id="KW-0238">DNA-binding</keyword>
<dbReference type="InterPro" id="IPR039422">
    <property type="entry name" value="MarR/SlyA-like"/>
</dbReference>
<dbReference type="PROSITE" id="PS01117">
    <property type="entry name" value="HTH_MARR_1"/>
    <property type="match status" value="1"/>
</dbReference>
<keyword evidence="3" id="KW-0804">Transcription</keyword>
<evidence type="ECO:0000259" key="4">
    <source>
        <dbReference type="PROSITE" id="PS50995"/>
    </source>
</evidence>